<organism evidence="2 3">
    <name type="scientific">Eumeta variegata</name>
    <name type="common">Bagworm moth</name>
    <name type="synonym">Eumeta japonica</name>
    <dbReference type="NCBI Taxonomy" id="151549"/>
    <lineage>
        <taxon>Eukaryota</taxon>
        <taxon>Metazoa</taxon>
        <taxon>Ecdysozoa</taxon>
        <taxon>Arthropoda</taxon>
        <taxon>Hexapoda</taxon>
        <taxon>Insecta</taxon>
        <taxon>Pterygota</taxon>
        <taxon>Neoptera</taxon>
        <taxon>Endopterygota</taxon>
        <taxon>Lepidoptera</taxon>
        <taxon>Glossata</taxon>
        <taxon>Ditrysia</taxon>
        <taxon>Tineoidea</taxon>
        <taxon>Psychidae</taxon>
        <taxon>Oiketicinae</taxon>
        <taxon>Eumeta</taxon>
    </lineage>
</organism>
<evidence type="ECO:0000313" key="3">
    <source>
        <dbReference type="Proteomes" id="UP000299102"/>
    </source>
</evidence>
<protein>
    <recommendedName>
        <fullName evidence="4">RNase H type-1 domain-containing protein</fullName>
    </recommendedName>
</protein>
<evidence type="ECO:0000313" key="2">
    <source>
        <dbReference type="EMBL" id="GBP27429.1"/>
    </source>
</evidence>
<proteinExistence type="predicted"/>
<keyword evidence="3" id="KW-1185">Reference proteome</keyword>
<dbReference type="SUPFAM" id="SSF53098">
    <property type="entry name" value="Ribonuclease H-like"/>
    <property type="match status" value="1"/>
</dbReference>
<evidence type="ECO:0008006" key="4">
    <source>
        <dbReference type="Google" id="ProtNLM"/>
    </source>
</evidence>
<feature type="region of interest" description="Disordered" evidence="1">
    <location>
        <begin position="195"/>
        <end position="230"/>
    </location>
</feature>
<dbReference type="InterPro" id="IPR036397">
    <property type="entry name" value="RNaseH_sf"/>
</dbReference>
<reference evidence="2 3" key="1">
    <citation type="journal article" date="2019" name="Commun. Biol.">
        <title>The bagworm genome reveals a unique fibroin gene that provides high tensile strength.</title>
        <authorList>
            <person name="Kono N."/>
            <person name="Nakamura H."/>
            <person name="Ohtoshi R."/>
            <person name="Tomita M."/>
            <person name="Numata K."/>
            <person name="Arakawa K."/>
        </authorList>
    </citation>
    <scope>NUCLEOTIDE SEQUENCE [LARGE SCALE GENOMIC DNA]</scope>
</reference>
<sequence>MHLRKSNGKSIQKIASPHVYTECSKIEARMGTALTWWDKGKEVTNLTFSLHPSCKVLQSELYALHRAILLVKSITEPKVSVLSDSKSSLELLKAHIGTASNEKADEFAKTSALRFDTPPDYNKIPLFYVKKEFETSLSSSGRTDINLDTWGHPKTSEGLSGSERLQQRITQDKNAKLEDIRNSLKKLAKAKIPSGSKYIPSDEQEVNSSNRPKNRANKSPAQKGEIYSPAPVPIRRLRDHNADAFSEFIVFTSVTLEVHKITYEGILRLCQDKSEAWLIATLENLEATIYDNSQTILSEKMSIIHMAAYSATDGLVDLDDEQTTAKKDQNTSALYMIPIVDTA</sequence>
<dbReference type="GO" id="GO:0003676">
    <property type="term" value="F:nucleic acid binding"/>
    <property type="evidence" value="ECO:0007669"/>
    <property type="project" value="InterPro"/>
</dbReference>
<dbReference type="Proteomes" id="UP000299102">
    <property type="component" value="Unassembled WGS sequence"/>
</dbReference>
<dbReference type="OrthoDB" id="7420194at2759"/>
<dbReference type="Gene3D" id="3.30.420.10">
    <property type="entry name" value="Ribonuclease H-like superfamily/Ribonuclease H"/>
    <property type="match status" value="1"/>
</dbReference>
<dbReference type="AlphaFoldDB" id="A0A4C1UM84"/>
<name>A0A4C1UM84_EUMVA</name>
<accession>A0A4C1UM84</accession>
<gene>
    <name evidence="2" type="ORF">EVAR_17131_1</name>
</gene>
<dbReference type="InterPro" id="IPR012337">
    <property type="entry name" value="RNaseH-like_sf"/>
</dbReference>
<evidence type="ECO:0000256" key="1">
    <source>
        <dbReference type="SAM" id="MobiDB-lite"/>
    </source>
</evidence>
<dbReference type="EMBL" id="BGZK01000193">
    <property type="protein sequence ID" value="GBP27429.1"/>
    <property type="molecule type" value="Genomic_DNA"/>
</dbReference>
<comment type="caution">
    <text evidence="2">The sequence shown here is derived from an EMBL/GenBank/DDBJ whole genome shotgun (WGS) entry which is preliminary data.</text>
</comment>